<dbReference type="EMBL" id="KZ996614">
    <property type="protein sequence ID" value="RKO88595.1"/>
    <property type="molecule type" value="Genomic_DNA"/>
</dbReference>
<evidence type="ECO:0000313" key="3">
    <source>
        <dbReference type="Proteomes" id="UP000269721"/>
    </source>
</evidence>
<keyword evidence="3" id="KW-1185">Reference proteome</keyword>
<dbReference type="AlphaFoldDB" id="A0A4P9WAK5"/>
<reference evidence="3" key="1">
    <citation type="journal article" date="2018" name="Nat. Microbiol.">
        <title>Leveraging single-cell genomics to expand the fungal tree of life.</title>
        <authorList>
            <person name="Ahrendt S.R."/>
            <person name="Quandt C.A."/>
            <person name="Ciobanu D."/>
            <person name="Clum A."/>
            <person name="Salamov A."/>
            <person name="Andreopoulos B."/>
            <person name="Cheng J.F."/>
            <person name="Woyke T."/>
            <person name="Pelin A."/>
            <person name="Henrissat B."/>
            <person name="Reynolds N.K."/>
            <person name="Benny G.L."/>
            <person name="Smith M.E."/>
            <person name="James T.Y."/>
            <person name="Grigoriev I.V."/>
        </authorList>
    </citation>
    <scope>NUCLEOTIDE SEQUENCE [LARGE SCALE GENOMIC DNA]</scope>
</reference>
<gene>
    <name evidence="2" type="ORF">BDK51DRAFT_25510</name>
</gene>
<organism evidence="2 3">
    <name type="scientific">Blyttiomyces helicus</name>
    <dbReference type="NCBI Taxonomy" id="388810"/>
    <lineage>
        <taxon>Eukaryota</taxon>
        <taxon>Fungi</taxon>
        <taxon>Fungi incertae sedis</taxon>
        <taxon>Chytridiomycota</taxon>
        <taxon>Chytridiomycota incertae sedis</taxon>
        <taxon>Chytridiomycetes</taxon>
        <taxon>Chytridiomycetes incertae sedis</taxon>
        <taxon>Blyttiomyces</taxon>
    </lineage>
</organism>
<proteinExistence type="predicted"/>
<evidence type="ECO:0000256" key="1">
    <source>
        <dbReference type="SAM" id="MobiDB-lite"/>
    </source>
</evidence>
<evidence type="ECO:0000313" key="2">
    <source>
        <dbReference type="EMBL" id="RKO88595.1"/>
    </source>
</evidence>
<dbReference type="Proteomes" id="UP000269721">
    <property type="component" value="Unassembled WGS sequence"/>
</dbReference>
<name>A0A4P9WAK5_9FUNG</name>
<protein>
    <submittedName>
        <fullName evidence="2">Uncharacterized protein</fullName>
    </submittedName>
</protein>
<feature type="region of interest" description="Disordered" evidence="1">
    <location>
        <begin position="1"/>
        <end position="20"/>
    </location>
</feature>
<accession>A0A4P9WAK5</accession>
<sequence>MAQEDIRREPSTDDRVEAKEESKKGEKWGLWRLHTFLKLDRTHLPVLHFAKTWKNRLMMRRKRGWCRLWEEKCGGWGWAWVEEGWKGCGDRGAGGFEGEEVVCELGVNAGFAGGCEAGEQGGGFGVWEKAPGDEAGKRKGSGDCLRQKERFKWFSSRQFLANNVGGVYFSSSGGGAPEVADMDDVEKGGHSFAFSVYCWRSAGFCLQFVMSGTEVIAAGKRDSFRAQSRSQLSPRLTNRSFLLSCRPVLMARSLSLWLAKRTDNLFPPSCPLQPDGRGCLLRVAANIVMLRPNADDLLLKDHEPLKMPAESETIVYLSLLDSALCSKMSKIAHRPPNPLIPAPLSPCFWVPLHRDGRRGSSEQQFCFL</sequence>